<reference evidence="12 13" key="1">
    <citation type="submission" date="2018-06" db="EMBL/GenBank/DDBJ databases">
        <authorList>
            <consortium name="Pathogen Informatics"/>
            <person name="Doyle S."/>
        </authorList>
    </citation>
    <scope>NUCLEOTIDE SEQUENCE [LARGE SCALE GENOMIC DNA]</scope>
    <source>
        <strain evidence="12 13">NCTC7908</strain>
    </source>
</reference>
<evidence type="ECO:0000256" key="6">
    <source>
        <dbReference type="ARBA" id="ARBA00023235"/>
    </source>
</evidence>
<name>A0ABD7MTE4_CORUL</name>
<dbReference type="InterPro" id="IPR016055">
    <property type="entry name" value="A-D-PHexomutase_a/b/a-I/II/III"/>
</dbReference>
<evidence type="ECO:0000259" key="9">
    <source>
        <dbReference type="Pfam" id="PF02879"/>
    </source>
</evidence>
<keyword evidence="4" id="KW-0479">Metal-binding</keyword>
<accession>A0ABD7MTE4</accession>
<protein>
    <submittedName>
        <fullName evidence="12">Phosphomannomutase ManB</fullName>
        <ecNumber evidence="12">5.4.2.2</ecNumber>
    </submittedName>
    <submittedName>
        <fullName evidence="11">Phosphomannomutase/phosphoglucomutase</fullName>
    </submittedName>
</protein>
<comment type="cofactor">
    <cofactor evidence="1">
        <name>Mg(2+)</name>
        <dbReference type="ChEBI" id="CHEBI:18420"/>
    </cofactor>
</comment>
<dbReference type="SUPFAM" id="SSF53738">
    <property type="entry name" value="Phosphoglucomutase, first 3 domains"/>
    <property type="match status" value="3"/>
</dbReference>
<dbReference type="Proteomes" id="UP001205910">
    <property type="component" value="Unassembled WGS sequence"/>
</dbReference>
<dbReference type="Pfam" id="PF02880">
    <property type="entry name" value="PGM_PMM_III"/>
    <property type="match status" value="1"/>
</dbReference>
<organism evidence="12 13">
    <name type="scientific">Corynebacterium ulcerans</name>
    <dbReference type="NCBI Taxonomy" id="65058"/>
    <lineage>
        <taxon>Bacteria</taxon>
        <taxon>Bacillati</taxon>
        <taxon>Actinomycetota</taxon>
        <taxon>Actinomycetes</taxon>
        <taxon>Mycobacteriales</taxon>
        <taxon>Corynebacteriaceae</taxon>
        <taxon>Corynebacterium</taxon>
    </lineage>
</organism>
<evidence type="ECO:0000259" key="10">
    <source>
        <dbReference type="Pfam" id="PF02880"/>
    </source>
</evidence>
<proteinExistence type="inferred from homology"/>
<dbReference type="CDD" id="cd03089">
    <property type="entry name" value="PMM_PGM"/>
    <property type="match status" value="1"/>
</dbReference>
<evidence type="ECO:0000256" key="2">
    <source>
        <dbReference type="ARBA" id="ARBA00010231"/>
    </source>
</evidence>
<dbReference type="GO" id="GO:0046872">
    <property type="term" value="F:metal ion binding"/>
    <property type="evidence" value="ECO:0007669"/>
    <property type="project" value="UniProtKB-KW"/>
</dbReference>
<keyword evidence="6 12" id="KW-0413">Isomerase</keyword>
<evidence type="ECO:0000259" key="8">
    <source>
        <dbReference type="Pfam" id="PF02878"/>
    </source>
</evidence>
<dbReference type="SUPFAM" id="SSF55957">
    <property type="entry name" value="Phosphoglucomutase, C-terminal domain"/>
    <property type="match status" value="1"/>
</dbReference>
<sequence>MRTRESVTKVIKAYDVRGVVGVDIDADFIREVGSAFGHLMRNEGATKVAVGHDMRPSSPELTQAFADGVTAQGVDVIALGLTSTDQLYYASGVMDCPGAMFTASHNPAEYNGIKMCRSGARPVGQETGLGTIIDMLVEGVPAYDGEPGTITQKDTLADYGSFLRDLVDLSGIRPLVVAVDAANGMGGHTVPEVFAGLPLDVKPLYFELDGTFPNHEANPLDPKNLVDLQKFTPEVKADIGLAFDGDADRCFVVDENGDPVSPSAICAIVAERYLAQRPGSTIIHNLITSKTVPEVIAENGGVAVRTRVGHSFIKAQMAEHGAAFGGEHSAHYYFSEFFNADSGILAAMHVLAALGGQDKPLSELMAEYSRYEASGEINSRLASAEAQAERTQAVLDAFADRTESVDRLDGVTVELKDTKAWFNVRASNTEPLLRLNVEAPTAEEVDALVTEILGVIRA</sequence>
<evidence type="ECO:0000256" key="4">
    <source>
        <dbReference type="ARBA" id="ARBA00022723"/>
    </source>
</evidence>
<evidence type="ECO:0000313" key="13">
    <source>
        <dbReference type="Proteomes" id="UP000248741"/>
    </source>
</evidence>
<evidence type="ECO:0000256" key="5">
    <source>
        <dbReference type="ARBA" id="ARBA00022842"/>
    </source>
</evidence>
<dbReference type="KEGG" id="cun:Cul210932_0588"/>
<feature type="domain" description="Alpha-D-phosphohexomutase alpha/beta/alpha" evidence="10">
    <location>
        <begin position="263"/>
        <end position="371"/>
    </location>
</feature>
<dbReference type="InterPro" id="IPR005843">
    <property type="entry name" value="A-D-PHexomutase_C"/>
</dbReference>
<gene>
    <name evidence="12" type="primary">manB_1</name>
    <name evidence="11" type="synonym">manB</name>
    <name evidence="11" type="ORF">CULCOIPH005_07160</name>
    <name evidence="12" type="ORF">NCTC7908_01312</name>
</gene>
<dbReference type="EMBL" id="BQFK01000001">
    <property type="protein sequence ID" value="GJJ42527.1"/>
    <property type="molecule type" value="Genomic_DNA"/>
</dbReference>
<dbReference type="Pfam" id="PF02878">
    <property type="entry name" value="PGM_PMM_I"/>
    <property type="match status" value="1"/>
</dbReference>
<evidence type="ECO:0000313" key="11">
    <source>
        <dbReference type="EMBL" id="GJJ42527.1"/>
    </source>
</evidence>
<dbReference type="InterPro" id="IPR005846">
    <property type="entry name" value="A-D-PHexomutase_a/b/a-III"/>
</dbReference>
<dbReference type="InterPro" id="IPR005845">
    <property type="entry name" value="A-D-PHexomutase_a/b/a-II"/>
</dbReference>
<keyword evidence="5" id="KW-0460">Magnesium</keyword>
<dbReference type="PRINTS" id="PR00509">
    <property type="entry name" value="PGMPMM"/>
</dbReference>
<dbReference type="InterPro" id="IPR005844">
    <property type="entry name" value="A-D-PHexomutase_a/b/a-I"/>
</dbReference>
<dbReference type="PANTHER" id="PTHR43771:SF1">
    <property type="entry name" value="PHOSPHOMANNOMUTASE"/>
    <property type="match status" value="1"/>
</dbReference>
<dbReference type="KEGG" id="cuz:Cul05146_0602"/>
<evidence type="ECO:0000313" key="12">
    <source>
        <dbReference type="EMBL" id="SQG51579.1"/>
    </source>
</evidence>
<dbReference type="GeneID" id="75259753"/>
<dbReference type="Pfam" id="PF00408">
    <property type="entry name" value="PGM_PMM_IV"/>
    <property type="match status" value="1"/>
</dbReference>
<dbReference type="RefSeq" id="WP_014525425.1">
    <property type="nucleotide sequence ID" value="NZ_AP019662.1"/>
</dbReference>
<evidence type="ECO:0000256" key="3">
    <source>
        <dbReference type="ARBA" id="ARBA00022553"/>
    </source>
</evidence>
<keyword evidence="3" id="KW-0597">Phosphoprotein</keyword>
<dbReference type="Gene3D" id="3.40.120.10">
    <property type="entry name" value="Alpha-D-Glucose-1,6-Bisphosphate, subunit A, domain 3"/>
    <property type="match status" value="3"/>
</dbReference>
<comment type="similarity">
    <text evidence="2">Belongs to the phosphohexose mutase family.</text>
</comment>
<evidence type="ECO:0000259" key="7">
    <source>
        <dbReference type="Pfam" id="PF00408"/>
    </source>
</evidence>
<evidence type="ECO:0000313" key="14">
    <source>
        <dbReference type="Proteomes" id="UP001205910"/>
    </source>
</evidence>
<dbReference type="AlphaFoldDB" id="A0ABD7MTE4"/>
<feature type="domain" description="Alpha-D-phosphohexomutase C-terminal" evidence="7">
    <location>
        <begin position="376"/>
        <end position="453"/>
    </location>
</feature>
<dbReference type="NCBIfam" id="NF007088">
    <property type="entry name" value="PRK09542.1"/>
    <property type="match status" value="1"/>
</dbReference>
<dbReference type="EC" id="5.4.2.2" evidence="12"/>
<dbReference type="Gene3D" id="3.30.310.50">
    <property type="entry name" value="Alpha-D-phosphohexomutase, C-terminal domain"/>
    <property type="match status" value="1"/>
</dbReference>
<feature type="domain" description="Alpha-D-phosphohexomutase alpha/beta/alpha" evidence="8">
    <location>
        <begin position="10"/>
        <end position="127"/>
    </location>
</feature>
<feature type="domain" description="Alpha-D-phosphohexomutase alpha/beta/alpha" evidence="9">
    <location>
        <begin position="159"/>
        <end position="257"/>
    </location>
</feature>
<dbReference type="GO" id="GO:0004614">
    <property type="term" value="F:phosphoglucomutase activity"/>
    <property type="evidence" value="ECO:0007669"/>
    <property type="project" value="UniProtKB-EC"/>
</dbReference>
<dbReference type="InterPro" id="IPR036900">
    <property type="entry name" value="A-D-PHexomutase_C_sf"/>
</dbReference>
<dbReference type="EMBL" id="LS483400">
    <property type="protein sequence ID" value="SQG51579.1"/>
    <property type="molecule type" value="Genomic_DNA"/>
</dbReference>
<dbReference type="Proteomes" id="UP000248741">
    <property type="component" value="Chromosome 1"/>
</dbReference>
<dbReference type="Pfam" id="PF02879">
    <property type="entry name" value="PGM_PMM_II"/>
    <property type="match status" value="1"/>
</dbReference>
<evidence type="ECO:0000256" key="1">
    <source>
        <dbReference type="ARBA" id="ARBA00001946"/>
    </source>
</evidence>
<dbReference type="PANTHER" id="PTHR43771">
    <property type="entry name" value="PHOSPHOMANNOMUTASE"/>
    <property type="match status" value="1"/>
</dbReference>
<dbReference type="InterPro" id="IPR005841">
    <property type="entry name" value="Alpha-D-phosphohexomutase_SF"/>
</dbReference>
<reference evidence="11 14" key="2">
    <citation type="submission" date="2021-11" db="EMBL/GenBank/DDBJ databases">
        <title>Whole genome sequences of diphtheriae toxin producing Corynebacterium ulcerans isolates from cats in Osaka, Japan.</title>
        <authorList>
            <person name="Umeda K."/>
            <person name="Hirai Y."/>
        </authorList>
    </citation>
    <scope>NUCLEOTIDE SEQUENCE [LARGE SCALE GENOMIC DNA]</scope>
    <source>
        <strain evidence="11 14">12109B-1</strain>
    </source>
</reference>